<dbReference type="Gene3D" id="3.40.30.10">
    <property type="entry name" value="Glutaredoxin"/>
    <property type="match status" value="1"/>
</dbReference>
<sequence length="327" mass="37651">MNAKKNLMAFILTVSSIALMVICLGLGMVKACAGGDGSEWKEKVAADTLHVVHYTRPDLPQIMTDPAERAVYYVKHYWDGYLTGDTAWVNSGDTEQLYVDFIDALKYVEPEIGRKALHTMMVRMEADSTAYRRFCLLGEKYLNEPNSPMRNEDFYIAVLEQMLQSDRLQEWEKIRPADRLKQAHKNRPGMKAADFTYVTVHGDNSRMSRLKAQYTMLFFYDPDCSNCRKFEKLFAEIPAFVEMVENGTLRVLAIYPDENREEWAAKAVYMPQGWIVGWNKAGDIRTRQLYDIRATPTIYLLDGRKRVILKDTSMEQLIDYLATQAGE</sequence>
<proteinExistence type="predicted"/>
<dbReference type="InterPro" id="IPR013766">
    <property type="entry name" value="Thioredoxin_domain"/>
</dbReference>
<dbReference type="Pfam" id="PF13098">
    <property type="entry name" value="Thioredoxin_2"/>
    <property type="match status" value="1"/>
</dbReference>
<feature type="transmembrane region" description="Helical" evidence="1">
    <location>
        <begin position="7"/>
        <end position="29"/>
    </location>
</feature>
<accession>A0A015SWM0</accession>
<dbReference type="PROSITE" id="PS51352">
    <property type="entry name" value="THIOREDOXIN_2"/>
    <property type="match status" value="1"/>
</dbReference>
<organism evidence="3 4">
    <name type="scientific">Bacteroides fragilis str. 3988T(B)14</name>
    <dbReference type="NCBI Taxonomy" id="1339315"/>
    <lineage>
        <taxon>Bacteria</taxon>
        <taxon>Pseudomonadati</taxon>
        <taxon>Bacteroidota</taxon>
        <taxon>Bacteroidia</taxon>
        <taxon>Bacteroidales</taxon>
        <taxon>Bacteroidaceae</taxon>
        <taxon>Bacteroides</taxon>
    </lineage>
</organism>
<dbReference type="InterPro" id="IPR033395">
    <property type="entry name" value="DUF5106"/>
</dbReference>
<keyword evidence="1" id="KW-0472">Membrane</keyword>
<evidence type="ECO:0000259" key="2">
    <source>
        <dbReference type="PROSITE" id="PS51352"/>
    </source>
</evidence>
<dbReference type="InterPro" id="IPR012336">
    <property type="entry name" value="Thioredoxin-like_fold"/>
</dbReference>
<dbReference type="RefSeq" id="WP_022347401.1">
    <property type="nucleotide sequence ID" value="NZ_JGCY01000276.1"/>
</dbReference>
<name>A0A015SWM0_BACFG</name>
<comment type="caution">
    <text evidence="3">The sequence shown here is derived from an EMBL/GenBank/DDBJ whole genome shotgun (WGS) entry which is preliminary data.</text>
</comment>
<feature type="domain" description="Thioredoxin" evidence="2">
    <location>
        <begin position="186"/>
        <end position="326"/>
    </location>
</feature>
<dbReference type="EMBL" id="JGCY01000276">
    <property type="protein sequence ID" value="EXY74632.1"/>
    <property type="molecule type" value="Genomic_DNA"/>
</dbReference>
<evidence type="ECO:0000313" key="3">
    <source>
        <dbReference type="EMBL" id="EXY74632.1"/>
    </source>
</evidence>
<gene>
    <name evidence="3" type="ORF">M124_1554</name>
</gene>
<keyword evidence="1" id="KW-1133">Transmembrane helix</keyword>
<keyword evidence="1" id="KW-0812">Transmembrane</keyword>
<protein>
    <recommendedName>
        <fullName evidence="2">Thioredoxin domain-containing protein</fullName>
    </recommendedName>
</protein>
<dbReference type="Proteomes" id="UP000020529">
    <property type="component" value="Unassembled WGS sequence"/>
</dbReference>
<dbReference type="Pfam" id="PF17127">
    <property type="entry name" value="DUF5106"/>
    <property type="match status" value="1"/>
</dbReference>
<reference evidence="3 4" key="1">
    <citation type="submission" date="2014-02" db="EMBL/GenBank/DDBJ databases">
        <authorList>
            <person name="Sears C."/>
            <person name="Carroll K."/>
            <person name="Sack B.R."/>
            <person name="Qadri F."/>
            <person name="Myers L.L."/>
            <person name="Chung G.-T."/>
            <person name="Escheverria P."/>
            <person name="Fraser C.M."/>
            <person name="Sadzewicz L."/>
            <person name="Shefchek K.A."/>
            <person name="Tallon L."/>
            <person name="Das S.P."/>
            <person name="Daugherty S."/>
            <person name="Mongodin E.F."/>
        </authorList>
    </citation>
    <scope>NUCLEOTIDE SEQUENCE [LARGE SCALE GENOMIC DNA]</scope>
    <source>
        <strain evidence="4">3988T(B)14</strain>
    </source>
</reference>
<dbReference type="InterPro" id="IPR036249">
    <property type="entry name" value="Thioredoxin-like_sf"/>
</dbReference>
<evidence type="ECO:0000313" key="4">
    <source>
        <dbReference type="Proteomes" id="UP000020529"/>
    </source>
</evidence>
<dbReference type="AlphaFoldDB" id="A0A015SWM0"/>
<evidence type="ECO:0000256" key="1">
    <source>
        <dbReference type="SAM" id="Phobius"/>
    </source>
</evidence>
<dbReference type="PATRIC" id="fig|1339315.3.peg.2326"/>
<dbReference type="SUPFAM" id="SSF52833">
    <property type="entry name" value="Thioredoxin-like"/>
    <property type="match status" value="1"/>
</dbReference>